<dbReference type="Proteomes" id="UP001501057">
    <property type="component" value="Unassembled WGS sequence"/>
</dbReference>
<comment type="caution">
    <text evidence="11">The sequence shown here is derived from an EMBL/GenBank/DDBJ whole genome shotgun (WGS) entry which is preliminary data.</text>
</comment>
<dbReference type="GO" id="GO:0004497">
    <property type="term" value="F:monooxygenase activity"/>
    <property type="evidence" value="ECO:0007669"/>
    <property type="project" value="UniProtKB-KW"/>
</dbReference>
<comment type="similarity">
    <text evidence="2">Belongs to the nitronate monooxygenase family. NMO class I subfamily.</text>
</comment>
<evidence type="ECO:0000256" key="6">
    <source>
        <dbReference type="ARBA" id="ARBA00023002"/>
    </source>
</evidence>
<evidence type="ECO:0000256" key="7">
    <source>
        <dbReference type="ARBA" id="ARBA00023033"/>
    </source>
</evidence>
<evidence type="ECO:0000256" key="5">
    <source>
        <dbReference type="ARBA" id="ARBA00022643"/>
    </source>
</evidence>
<evidence type="ECO:0000256" key="4">
    <source>
        <dbReference type="ARBA" id="ARBA00022630"/>
    </source>
</evidence>
<keyword evidence="12" id="KW-1185">Reference proteome</keyword>
<dbReference type="PANTHER" id="PTHR42747:SF3">
    <property type="entry name" value="NITRONATE MONOOXYGENASE-RELATED"/>
    <property type="match status" value="1"/>
</dbReference>
<keyword evidence="4" id="KW-0285">Flavoprotein</keyword>
<keyword evidence="5" id="KW-0288">FMN</keyword>
<evidence type="ECO:0000256" key="9">
    <source>
        <dbReference type="ARBA" id="ARBA00049401"/>
    </source>
</evidence>
<dbReference type="PANTHER" id="PTHR42747">
    <property type="entry name" value="NITRONATE MONOOXYGENASE-RELATED"/>
    <property type="match status" value="1"/>
</dbReference>
<dbReference type="Pfam" id="PF03060">
    <property type="entry name" value="NMO"/>
    <property type="match status" value="1"/>
</dbReference>
<organism evidence="11 12">
    <name type="scientific">Aeromicrobium alkaliterrae</name>
    <dbReference type="NCBI Taxonomy" id="302168"/>
    <lineage>
        <taxon>Bacteria</taxon>
        <taxon>Bacillati</taxon>
        <taxon>Actinomycetota</taxon>
        <taxon>Actinomycetes</taxon>
        <taxon>Propionibacteriales</taxon>
        <taxon>Nocardioidaceae</taxon>
        <taxon>Aeromicrobium</taxon>
    </lineage>
</organism>
<reference evidence="12" key="1">
    <citation type="journal article" date="2019" name="Int. J. Syst. Evol. Microbiol.">
        <title>The Global Catalogue of Microorganisms (GCM) 10K type strain sequencing project: providing services to taxonomists for standard genome sequencing and annotation.</title>
        <authorList>
            <consortium name="The Broad Institute Genomics Platform"/>
            <consortium name="The Broad Institute Genome Sequencing Center for Infectious Disease"/>
            <person name="Wu L."/>
            <person name="Ma J."/>
        </authorList>
    </citation>
    <scope>NUCLEOTIDE SEQUENCE [LARGE SCALE GENOMIC DNA]</scope>
    <source>
        <strain evidence="12">JCM 13518</strain>
    </source>
</reference>
<evidence type="ECO:0000313" key="11">
    <source>
        <dbReference type="EMBL" id="GAA1730611.1"/>
    </source>
</evidence>
<keyword evidence="3" id="KW-0216">Detoxification</keyword>
<keyword evidence="6" id="KW-0560">Oxidoreductase</keyword>
<name>A0ABP4VP64_9ACTN</name>
<evidence type="ECO:0000256" key="3">
    <source>
        <dbReference type="ARBA" id="ARBA00022575"/>
    </source>
</evidence>
<dbReference type="CDD" id="cd04730">
    <property type="entry name" value="NPD_like"/>
    <property type="match status" value="1"/>
</dbReference>
<proteinExistence type="inferred from homology"/>
<comment type="catalytic activity">
    <reaction evidence="9">
        <text>3 propionate 3-nitronate + 3 O2 + H2O = 3 3-oxopropanoate + 2 nitrate + nitrite + H2O2 + 3 H(+)</text>
        <dbReference type="Rhea" id="RHEA:57332"/>
        <dbReference type="ChEBI" id="CHEBI:15377"/>
        <dbReference type="ChEBI" id="CHEBI:15378"/>
        <dbReference type="ChEBI" id="CHEBI:15379"/>
        <dbReference type="ChEBI" id="CHEBI:16240"/>
        <dbReference type="ChEBI" id="CHEBI:16301"/>
        <dbReference type="ChEBI" id="CHEBI:17632"/>
        <dbReference type="ChEBI" id="CHEBI:33190"/>
        <dbReference type="ChEBI" id="CHEBI:136067"/>
    </reaction>
</comment>
<evidence type="ECO:0000256" key="1">
    <source>
        <dbReference type="ARBA" id="ARBA00001917"/>
    </source>
</evidence>
<protein>
    <recommendedName>
        <fullName evidence="8">Propionate 3-nitronate monooxygenase</fullName>
    </recommendedName>
</protein>
<dbReference type="InterPro" id="IPR013785">
    <property type="entry name" value="Aldolase_TIM"/>
</dbReference>
<dbReference type="SUPFAM" id="SSF51412">
    <property type="entry name" value="Inosine monophosphate dehydrogenase (IMPDH)"/>
    <property type="match status" value="1"/>
</dbReference>
<evidence type="ECO:0000313" key="12">
    <source>
        <dbReference type="Proteomes" id="UP001501057"/>
    </source>
</evidence>
<keyword evidence="7 11" id="KW-0503">Monooxygenase</keyword>
<comment type="cofactor">
    <cofactor evidence="1">
        <name>FMN</name>
        <dbReference type="ChEBI" id="CHEBI:58210"/>
    </cofactor>
</comment>
<accession>A0ABP4VP64</accession>
<dbReference type="EMBL" id="BAAAME010000002">
    <property type="protein sequence ID" value="GAA1730611.1"/>
    <property type="molecule type" value="Genomic_DNA"/>
</dbReference>
<evidence type="ECO:0000256" key="2">
    <source>
        <dbReference type="ARBA" id="ARBA00009881"/>
    </source>
</evidence>
<dbReference type="InterPro" id="IPR004136">
    <property type="entry name" value="NMO"/>
</dbReference>
<feature type="region of interest" description="Disordered" evidence="10">
    <location>
        <begin position="261"/>
        <end position="282"/>
    </location>
</feature>
<evidence type="ECO:0000256" key="8">
    <source>
        <dbReference type="ARBA" id="ARBA00031155"/>
    </source>
</evidence>
<evidence type="ECO:0000256" key="10">
    <source>
        <dbReference type="SAM" id="MobiDB-lite"/>
    </source>
</evidence>
<gene>
    <name evidence="11" type="ORF">GCM10009710_09020</name>
</gene>
<sequence>MTSRWAVAYREGMLLPALRHPVVGAPMAGGVSTPALVAAVGEAGGLGQLAAGYLDVPTVAEQVAAVRSTTTAPFVVNVFVAETLDEATEGPAVAEFARRLAPVAERLGAEVPHPRWDDTDHYAEKVDLLADLAVPVVSFTFGCPSAADVDRLHAVGTVVVVTVTTPGEAAAAAAVEADALCVQGHEAGGHRGVWDRRAEPSPLTHLDLLPLVRAVSDLPLVAAGAIASADDTRAALAAGAVAVQVGTALLLADEAGTRPAHRRALAESGRRSTTTRSFSGRVGRGLTNTWTRELGDAPATFPVVDQLTKPLRAAAGRADDAEHVNLWAGTAWRDARPGPAGDVVRRLSPVRVDLS</sequence>
<dbReference type="Gene3D" id="3.20.20.70">
    <property type="entry name" value="Aldolase class I"/>
    <property type="match status" value="1"/>
</dbReference>
<feature type="compositionally biased region" description="Low complexity" evidence="10">
    <location>
        <begin position="271"/>
        <end position="282"/>
    </location>
</feature>